<proteinExistence type="predicted"/>
<gene>
    <name evidence="2" type="ORF">QE152_g9199</name>
</gene>
<organism evidence="2 3">
    <name type="scientific">Popillia japonica</name>
    <name type="common">Japanese beetle</name>
    <dbReference type="NCBI Taxonomy" id="7064"/>
    <lineage>
        <taxon>Eukaryota</taxon>
        <taxon>Metazoa</taxon>
        <taxon>Ecdysozoa</taxon>
        <taxon>Arthropoda</taxon>
        <taxon>Hexapoda</taxon>
        <taxon>Insecta</taxon>
        <taxon>Pterygota</taxon>
        <taxon>Neoptera</taxon>
        <taxon>Endopterygota</taxon>
        <taxon>Coleoptera</taxon>
        <taxon>Polyphaga</taxon>
        <taxon>Scarabaeiformia</taxon>
        <taxon>Scarabaeidae</taxon>
        <taxon>Rutelinae</taxon>
        <taxon>Popillia</taxon>
    </lineage>
</organism>
<protein>
    <submittedName>
        <fullName evidence="2">Uncharacterized protein</fullName>
    </submittedName>
</protein>
<accession>A0AAW1LZE7</accession>
<evidence type="ECO:0000313" key="2">
    <source>
        <dbReference type="EMBL" id="KAK9739232.1"/>
    </source>
</evidence>
<feature type="compositionally biased region" description="Basic and acidic residues" evidence="1">
    <location>
        <begin position="142"/>
        <end position="162"/>
    </location>
</feature>
<comment type="caution">
    <text evidence="2">The sequence shown here is derived from an EMBL/GenBank/DDBJ whole genome shotgun (WGS) entry which is preliminary data.</text>
</comment>
<name>A0AAW1LZE7_POPJA</name>
<dbReference type="EMBL" id="JASPKY010000077">
    <property type="protein sequence ID" value="KAK9739232.1"/>
    <property type="molecule type" value="Genomic_DNA"/>
</dbReference>
<feature type="region of interest" description="Disordered" evidence="1">
    <location>
        <begin position="141"/>
        <end position="162"/>
    </location>
</feature>
<evidence type="ECO:0000313" key="3">
    <source>
        <dbReference type="Proteomes" id="UP001458880"/>
    </source>
</evidence>
<dbReference type="AlphaFoldDB" id="A0AAW1LZE7"/>
<dbReference type="Proteomes" id="UP001458880">
    <property type="component" value="Unassembled WGS sequence"/>
</dbReference>
<evidence type="ECO:0000256" key="1">
    <source>
        <dbReference type="SAM" id="MobiDB-lite"/>
    </source>
</evidence>
<keyword evidence="3" id="KW-1185">Reference proteome</keyword>
<reference evidence="2 3" key="1">
    <citation type="journal article" date="2024" name="BMC Genomics">
        <title>De novo assembly and annotation of Popillia japonica's genome with initial clues to its potential as an invasive pest.</title>
        <authorList>
            <person name="Cucini C."/>
            <person name="Boschi S."/>
            <person name="Funari R."/>
            <person name="Cardaioli E."/>
            <person name="Iannotti N."/>
            <person name="Marturano G."/>
            <person name="Paoli F."/>
            <person name="Bruttini M."/>
            <person name="Carapelli A."/>
            <person name="Frati F."/>
            <person name="Nardi F."/>
        </authorList>
    </citation>
    <scope>NUCLEOTIDE SEQUENCE [LARGE SCALE GENOMIC DNA]</scope>
    <source>
        <strain evidence="2">DMR45628</strain>
    </source>
</reference>
<sequence>MRTVPEEINQIDQKLIYQIHKLVKTAVTNTNPDYPTLFKTHPEKFTGKSDDDFNDKDSNVDFPNKVKMLGTVKDLFPETNEVWTYDNADTKTRQCPRWDETRESSHAKLGTPLNSQNIIEIMSTNEKKWNIAHSMIKTIMQGKEKEERERQADVDIRERPCQ</sequence>